<sequence length="232" mass="24485">MNTAPAGDGAQPGEVYVTVADSGAVFPAVIEDERWNGFARPRFSRAAAEAVVAWLTDCHGAIAAAFDGEAVAITETAADRAERIEPGADGRYPIGAGAWEWELTTPAADVAAEQTLLAGAYRLAPEAGEVLVKINATGSDPGFPAQVDPVSGWSRSGTPRFRPDVAVVVVAWLNACGRQYPGATVAYWEDSTIMLLDPLAAIQDGYMPTQVVLEADGRYAIGADFEWERAKS</sequence>
<evidence type="ECO:0000313" key="2">
    <source>
        <dbReference type="Proteomes" id="UP000198878"/>
    </source>
</evidence>
<evidence type="ECO:0000313" key="1">
    <source>
        <dbReference type="EMBL" id="SEF27354.1"/>
    </source>
</evidence>
<dbReference type="Proteomes" id="UP000198878">
    <property type="component" value="Unassembled WGS sequence"/>
</dbReference>
<accession>A0A1H5QND9</accession>
<proteinExistence type="predicted"/>
<protein>
    <submittedName>
        <fullName evidence="1">Uncharacterized protein</fullName>
    </submittedName>
</protein>
<reference evidence="2" key="1">
    <citation type="submission" date="2016-10" db="EMBL/GenBank/DDBJ databases">
        <authorList>
            <person name="Varghese N."/>
            <person name="Submissions S."/>
        </authorList>
    </citation>
    <scope>NUCLEOTIDE SEQUENCE [LARGE SCALE GENOMIC DNA]</scope>
    <source>
        <strain evidence="2">DSM 44654</strain>
    </source>
</reference>
<dbReference type="STRING" id="218821.SAMN05421837_103761"/>
<keyword evidence="2" id="KW-1185">Reference proteome</keyword>
<dbReference type="EMBL" id="FNUJ01000003">
    <property type="protein sequence ID" value="SEF27354.1"/>
    <property type="molecule type" value="Genomic_DNA"/>
</dbReference>
<gene>
    <name evidence="1" type="ORF">SAMN05421837_103761</name>
</gene>
<dbReference type="AlphaFoldDB" id="A0A1H5QND9"/>
<name>A0A1H5QND9_9PSEU</name>
<organism evidence="1 2">
    <name type="scientific">Amycolatopsis pretoriensis</name>
    <dbReference type="NCBI Taxonomy" id="218821"/>
    <lineage>
        <taxon>Bacteria</taxon>
        <taxon>Bacillati</taxon>
        <taxon>Actinomycetota</taxon>
        <taxon>Actinomycetes</taxon>
        <taxon>Pseudonocardiales</taxon>
        <taxon>Pseudonocardiaceae</taxon>
        <taxon>Amycolatopsis</taxon>
    </lineage>
</organism>